<keyword evidence="2" id="KW-1185">Reference proteome</keyword>
<organism evidence="1 2">
    <name type="scientific">Lentibacillus populi</name>
    <dbReference type="NCBI Taxonomy" id="1827502"/>
    <lineage>
        <taxon>Bacteria</taxon>
        <taxon>Bacillati</taxon>
        <taxon>Bacillota</taxon>
        <taxon>Bacilli</taxon>
        <taxon>Bacillales</taxon>
        <taxon>Bacillaceae</taxon>
        <taxon>Lentibacillus</taxon>
    </lineage>
</organism>
<proteinExistence type="predicted"/>
<reference evidence="1" key="2">
    <citation type="submission" date="2020-09" db="EMBL/GenBank/DDBJ databases">
        <authorList>
            <person name="Sun Q."/>
            <person name="Zhou Y."/>
        </authorList>
    </citation>
    <scope>NUCLEOTIDE SEQUENCE</scope>
    <source>
        <strain evidence="1">CGMCC 1.15454</strain>
    </source>
</reference>
<sequence>MDYAYLQSLLPMHLEKILYTKNKKYGIYKEIKKSRKKEISIVFVWRE</sequence>
<evidence type="ECO:0000313" key="2">
    <source>
        <dbReference type="Proteomes" id="UP000621492"/>
    </source>
</evidence>
<dbReference type="Proteomes" id="UP000621492">
    <property type="component" value="Unassembled WGS sequence"/>
</dbReference>
<evidence type="ECO:0000313" key="1">
    <source>
        <dbReference type="EMBL" id="GGB46791.1"/>
    </source>
</evidence>
<protein>
    <submittedName>
        <fullName evidence="1">Uncharacterized protein</fullName>
    </submittedName>
</protein>
<dbReference type="AlphaFoldDB" id="A0A9W5TYS8"/>
<dbReference type="EMBL" id="BMJD01000020">
    <property type="protein sequence ID" value="GGB46791.1"/>
    <property type="molecule type" value="Genomic_DNA"/>
</dbReference>
<accession>A0A9W5TYS8</accession>
<gene>
    <name evidence="1" type="ORF">GCM10011409_25400</name>
</gene>
<name>A0A9W5TYS8_9BACI</name>
<comment type="caution">
    <text evidence="1">The sequence shown here is derived from an EMBL/GenBank/DDBJ whole genome shotgun (WGS) entry which is preliminary data.</text>
</comment>
<reference evidence="1" key="1">
    <citation type="journal article" date="2014" name="Int. J. Syst. Evol. Microbiol.">
        <title>Complete genome sequence of Corynebacterium casei LMG S-19264T (=DSM 44701T), isolated from a smear-ripened cheese.</title>
        <authorList>
            <consortium name="US DOE Joint Genome Institute (JGI-PGF)"/>
            <person name="Walter F."/>
            <person name="Albersmeier A."/>
            <person name="Kalinowski J."/>
            <person name="Ruckert C."/>
        </authorList>
    </citation>
    <scope>NUCLEOTIDE SEQUENCE</scope>
    <source>
        <strain evidence="1">CGMCC 1.15454</strain>
    </source>
</reference>